<evidence type="ECO:0000313" key="1">
    <source>
        <dbReference type="EMBL" id="WUI79906.1"/>
    </source>
</evidence>
<gene>
    <name evidence="1" type="ORF">OG375_18205</name>
</gene>
<name>A0ABZ1P784_9ACTN</name>
<dbReference type="RefSeq" id="WP_328365409.1">
    <property type="nucleotide sequence ID" value="NZ_CP107936.1"/>
</dbReference>
<proteinExistence type="predicted"/>
<protein>
    <submittedName>
        <fullName evidence="1">Uncharacterized protein</fullName>
    </submittedName>
</protein>
<dbReference type="EMBL" id="CP107941">
    <property type="protein sequence ID" value="WUI79906.1"/>
    <property type="molecule type" value="Genomic_DNA"/>
</dbReference>
<keyword evidence="2" id="KW-1185">Reference proteome</keyword>
<accession>A0ABZ1P784</accession>
<reference evidence="1 2" key="1">
    <citation type="submission" date="2022-10" db="EMBL/GenBank/DDBJ databases">
        <title>The complete genomes of actinobacterial strains from the NBC collection.</title>
        <authorList>
            <person name="Joergensen T.S."/>
            <person name="Alvarez Arevalo M."/>
            <person name="Sterndorff E.B."/>
            <person name="Faurdal D."/>
            <person name="Vuksanovic O."/>
            <person name="Mourched A.-S."/>
            <person name="Charusanti P."/>
            <person name="Shaw S."/>
            <person name="Blin K."/>
            <person name="Weber T."/>
        </authorList>
    </citation>
    <scope>NUCLEOTIDE SEQUENCE [LARGE SCALE GENOMIC DNA]</scope>
    <source>
        <strain evidence="1 2">NBC_00396</strain>
    </source>
</reference>
<evidence type="ECO:0000313" key="2">
    <source>
        <dbReference type="Proteomes" id="UP001346877"/>
    </source>
</evidence>
<sequence length="58" mass="6509">MLYRLRLVDKMPDTGRTFRTGKVGDAKKLADDARKPLVRYKLNDQALQANALTTGGRC</sequence>
<dbReference type="Proteomes" id="UP001346877">
    <property type="component" value="Chromosome"/>
</dbReference>
<organism evidence="1 2">
    <name type="scientific">Micromonospora zamorensis</name>
    <dbReference type="NCBI Taxonomy" id="709883"/>
    <lineage>
        <taxon>Bacteria</taxon>
        <taxon>Bacillati</taxon>
        <taxon>Actinomycetota</taxon>
        <taxon>Actinomycetes</taxon>
        <taxon>Micromonosporales</taxon>
        <taxon>Micromonosporaceae</taxon>
        <taxon>Micromonospora</taxon>
    </lineage>
</organism>